<dbReference type="AlphaFoldDB" id="A0A2N5XS17"/>
<dbReference type="PANTHER" id="PTHR22789">
    <property type="entry name" value="FUCULOSE PHOSPHATE ALDOLASE"/>
    <property type="match status" value="1"/>
</dbReference>
<keyword evidence="1" id="KW-0479">Metal-binding</keyword>
<feature type="domain" description="Class II aldolase/adducin N-terminal" evidence="3">
    <location>
        <begin position="13"/>
        <end position="192"/>
    </location>
</feature>
<dbReference type="GO" id="GO:0016832">
    <property type="term" value="F:aldehyde-lyase activity"/>
    <property type="evidence" value="ECO:0007669"/>
    <property type="project" value="TreeGrafter"/>
</dbReference>
<evidence type="ECO:0000256" key="2">
    <source>
        <dbReference type="ARBA" id="ARBA00023239"/>
    </source>
</evidence>
<protein>
    <submittedName>
        <fullName evidence="4">Class II aldolase</fullName>
    </submittedName>
</protein>
<dbReference type="SMART" id="SM01007">
    <property type="entry name" value="Aldolase_II"/>
    <property type="match status" value="1"/>
</dbReference>
<dbReference type="InterPro" id="IPR001303">
    <property type="entry name" value="Aldolase_II/adducin_N"/>
</dbReference>
<reference evidence="4 5" key="1">
    <citation type="submission" date="2018-01" db="EMBL/GenBank/DDBJ databases">
        <title>The draft genome sequence of Cohaesibacter sp. H1304.</title>
        <authorList>
            <person name="Wang N.-N."/>
            <person name="Du Z.-J."/>
        </authorList>
    </citation>
    <scope>NUCLEOTIDE SEQUENCE [LARGE SCALE GENOMIC DNA]</scope>
    <source>
        <strain evidence="4 5">H1304</strain>
    </source>
</reference>
<name>A0A2N5XS17_9HYPH</name>
<dbReference type="SUPFAM" id="SSF53639">
    <property type="entry name" value="AraD/HMP-PK domain-like"/>
    <property type="match status" value="1"/>
</dbReference>
<dbReference type="EMBL" id="PKUQ01000017">
    <property type="protein sequence ID" value="PLW77237.1"/>
    <property type="molecule type" value="Genomic_DNA"/>
</dbReference>
<dbReference type="OrthoDB" id="5291399at2"/>
<comment type="caution">
    <text evidence="4">The sequence shown here is derived from an EMBL/GenBank/DDBJ whole genome shotgun (WGS) entry which is preliminary data.</text>
</comment>
<dbReference type="GO" id="GO:0005829">
    <property type="term" value="C:cytosol"/>
    <property type="evidence" value="ECO:0007669"/>
    <property type="project" value="TreeGrafter"/>
</dbReference>
<dbReference type="InterPro" id="IPR036409">
    <property type="entry name" value="Aldolase_II/adducin_N_sf"/>
</dbReference>
<organism evidence="4 5">
    <name type="scientific">Cohaesibacter celericrescens</name>
    <dbReference type="NCBI Taxonomy" id="2067669"/>
    <lineage>
        <taxon>Bacteria</taxon>
        <taxon>Pseudomonadati</taxon>
        <taxon>Pseudomonadota</taxon>
        <taxon>Alphaproteobacteria</taxon>
        <taxon>Hyphomicrobiales</taxon>
        <taxon>Cohaesibacteraceae</taxon>
    </lineage>
</organism>
<accession>A0A2N5XS17</accession>
<proteinExistence type="predicted"/>
<sequence>MSNILPDDLATRTAIIKACRWMNSSGINQGTSGNISVRTGGAGEDMLITPSGVPYDDLAPEMIVRMSLSSEPVLDAPLKPSSEWRFHQTLLRNRTDMAAVVHAHPAYCSALAINRESIPACHYMIAAFGGHDVPLTKYHLFGSQALADDVVKAMRDRHGCLMSNHGSVVVGESLEKALWRMEELENLAKVYTLSRQIGTPVILDRDEMAAVVAAFANYGPVKAP</sequence>
<dbReference type="InterPro" id="IPR050197">
    <property type="entry name" value="Aldolase_class_II_sugar_metab"/>
</dbReference>
<dbReference type="Proteomes" id="UP000234881">
    <property type="component" value="Unassembled WGS sequence"/>
</dbReference>
<evidence type="ECO:0000313" key="5">
    <source>
        <dbReference type="Proteomes" id="UP000234881"/>
    </source>
</evidence>
<keyword evidence="5" id="KW-1185">Reference proteome</keyword>
<keyword evidence="2" id="KW-0456">Lyase</keyword>
<evidence type="ECO:0000313" key="4">
    <source>
        <dbReference type="EMBL" id="PLW77237.1"/>
    </source>
</evidence>
<dbReference type="GO" id="GO:0046872">
    <property type="term" value="F:metal ion binding"/>
    <property type="evidence" value="ECO:0007669"/>
    <property type="project" value="UniProtKB-KW"/>
</dbReference>
<dbReference type="PANTHER" id="PTHR22789:SF0">
    <property type="entry name" value="3-OXO-TETRONATE 4-PHOSPHATE DECARBOXYLASE-RELATED"/>
    <property type="match status" value="1"/>
</dbReference>
<dbReference type="Pfam" id="PF00596">
    <property type="entry name" value="Aldolase_II"/>
    <property type="match status" value="1"/>
</dbReference>
<dbReference type="GO" id="GO:0019323">
    <property type="term" value="P:pentose catabolic process"/>
    <property type="evidence" value="ECO:0007669"/>
    <property type="project" value="TreeGrafter"/>
</dbReference>
<gene>
    <name evidence="4" type="ORF">C0081_10430</name>
</gene>
<evidence type="ECO:0000256" key="1">
    <source>
        <dbReference type="ARBA" id="ARBA00022723"/>
    </source>
</evidence>
<dbReference type="Gene3D" id="3.40.225.10">
    <property type="entry name" value="Class II aldolase/adducin N-terminal domain"/>
    <property type="match status" value="1"/>
</dbReference>
<evidence type="ECO:0000259" key="3">
    <source>
        <dbReference type="SMART" id="SM01007"/>
    </source>
</evidence>